<name>A0A9E7GG57_9LILI</name>
<dbReference type="Proteomes" id="UP001055439">
    <property type="component" value="Chromosome 6"/>
</dbReference>
<accession>A0A9E7GG57</accession>
<proteinExistence type="predicted"/>
<dbReference type="EMBL" id="CP097508">
    <property type="protein sequence ID" value="URE11607.1"/>
    <property type="molecule type" value="Genomic_DNA"/>
</dbReference>
<evidence type="ECO:0000313" key="1">
    <source>
        <dbReference type="EMBL" id="URE11607.1"/>
    </source>
</evidence>
<reference evidence="1" key="1">
    <citation type="submission" date="2022-05" db="EMBL/GenBank/DDBJ databases">
        <title>The Musa troglodytarum L. genome provides insights into the mechanism of non-climacteric behaviour and enrichment of carotenoids.</title>
        <authorList>
            <person name="Wang J."/>
        </authorList>
    </citation>
    <scope>NUCLEOTIDE SEQUENCE</scope>
    <source>
        <tissue evidence="1">Leaf</tissue>
    </source>
</reference>
<dbReference type="AlphaFoldDB" id="A0A9E7GG57"/>
<protein>
    <submittedName>
        <fullName evidence="1">Glucan endo-1,3-beta-glucosidase</fullName>
    </submittedName>
</protein>
<sequence>MVFNIGFFLLGTLMWAFLLLNWVHFPGHGSCIFSGGSGSSTSTTGGTTIGSAFGPVGALSEASNLQVVSFAFIIASIGIS</sequence>
<keyword evidence="2" id="KW-1185">Reference proteome</keyword>
<gene>
    <name evidence="1" type="ORF">MUK42_35522</name>
</gene>
<evidence type="ECO:0000313" key="2">
    <source>
        <dbReference type="Proteomes" id="UP001055439"/>
    </source>
</evidence>
<organism evidence="1 2">
    <name type="scientific">Musa troglodytarum</name>
    <name type="common">fe'i banana</name>
    <dbReference type="NCBI Taxonomy" id="320322"/>
    <lineage>
        <taxon>Eukaryota</taxon>
        <taxon>Viridiplantae</taxon>
        <taxon>Streptophyta</taxon>
        <taxon>Embryophyta</taxon>
        <taxon>Tracheophyta</taxon>
        <taxon>Spermatophyta</taxon>
        <taxon>Magnoliopsida</taxon>
        <taxon>Liliopsida</taxon>
        <taxon>Zingiberales</taxon>
        <taxon>Musaceae</taxon>
        <taxon>Musa</taxon>
    </lineage>
</organism>